<dbReference type="Gene3D" id="3.30.1390.10">
    <property type="match status" value="1"/>
</dbReference>
<dbReference type="FunFam" id="3.30.1390.10:FF:000010">
    <property type="entry name" value="E3 ubiquitin-protein ligase ubr-1"/>
    <property type="match status" value="1"/>
</dbReference>
<feature type="compositionally biased region" description="Low complexity" evidence="11">
    <location>
        <begin position="1608"/>
        <end position="1619"/>
    </location>
</feature>
<evidence type="ECO:0000256" key="8">
    <source>
        <dbReference type="ARBA" id="ARBA00046341"/>
    </source>
</evidence>
<dbReference type="EMBL" id="CANHGI010000001">
    <property type="protein sequence ID" value="CAI5438959.1"/>
    <property type="molecule type" value="Genomic_DNA"/>
</dbReference>
<dbReference type="InterPro" id="IPR036390">
    <property type="entry name" value="WH_DNA-bd_sf"/>
</dbReference>
<dbReference type="EC" id="2.3.2.27" evidence="10"/>
<dbReference type="Proteomes" id="UP001152747">
    <property type="component" value="Unassembled WGS sequence"/>
</dbReference>
<feature type="region of interest" description="Disordered" evidence="11">
    <location>
        <begin position="1333"/>
        <end position="1354"/>
    </location>
</feature>
<evidence type="ECO:0000256" key="4">
    <source>
        <dbReference type="ARBA" id="ARBA00022723"/>
    </source>
</evidence>
<dbReference type="GO" id="GO:0005737">
    <property type="term" value="C:cytoplasm"/>
    <property type="evidence" value="ECO:0007669"/>
    <property type="project" value="TreeGrafter"/>
</dbReference>
<protein>
    <recommendedName>
        <fullName evidence="10">E3 ubiquitin-protein ligase</fullName>
        <ecNumber evidence="10">2.3.2.27</ecNumber>
    </recommendedName>
</protein>
<evidence type="ECO:0000256" key="7">
    <source>
        <dbReference type="ARBA" id="ARBA00022833"/>
    </source>
</evidence>
<dbReference type="CDD" id="cd19672">
    <property type="entry name" value="UBR-box_UBR1_like"/>
    <property type="match status" value="1"/>
</dbReference>
<feature type="region of interest" description="Disordered" evidence="11">
    <location>
        <begin position="1425"/>
        <end position="1449"/>
    </location>
</feature>
<dbReference type="FunFam" id="2.10.110.30:FF:000001">
    <property type="entry name" value="E3 ubiquitin-protein ligase UBR2 isoform 1"/>
    <property type="match status" value="1"/>
</dbReference>
<evidence type="ECO:0000256" key="3">
    <source>
        <dbReference type="ARBA" id="ARBA00022679"/>
    </source>
</evidence>
<dbReference type="Pfam" id="PF02617">
    <property type="entry name" value="ClpS"/>
    <property type="match status" value="1"/>
</dbReference>
<evidence type="ECO:0000256" key="10">
    <source>
        <dbReference type="RuleBase" id="RU366018"/>
    </source>
</evidence>
<dbReference type="PANTHER" id="PTHR21497:SF24">
    <property type="entry name" value="E3 UBIQUITIN-PROTEIN LIGASE UBR1"/>
    <property type="match status" value="1"/>
</dbReference>
<evidence type="ECO:0000256" key="2">
    <source>
        <dbReference type="ARBA" id="ARBA00004906"/>
    </source>
</evidence>
<evidence type="ECO:0000256" key="1">
    <source>
        <dbReference type="ARBA" id="ARBA00000900"/>
    </source>
</evidence>
<dbReference type="InterPro" id="IPR003769">
    <property type="entry name" value="ClpS_core"/>
</dbReference>
<keyword evidence="7 10" id="KW-0862">Zinc</keyword>
<evidence type="ECO:0000313" key="13">
    <source>
        <dbReference type="EMBL" id="CAI5438959.1"/>
    </source>
</evidence>
<dbReference type="SUPFAM" id="SSF46785">
    <property type="entry name" value="Winged helix' DNA-binding domain"/>
    <property type="match status" value="1"/>
</dbReference>
<dbReference type="InterPro" id="IPR055194">
    <property type="entry name" value="UBR1-like_WH"/>
</dbReference>
<dbReference type="InterPro" id="IPR014719">
    <property type="entry name" value="Ribosomal_bL12_C/ClpS-like"/>
</dbReference>
<feature type="compositionally biased region" description="Basic residues" evidence="11">
    <location>
        <begin position="1340"/>
        <end position="1349"/>
    </location>
</feature>
<dbReference type="PANTHER" id="PTHR21497">
    <property type="entry name" value="UBIQUITIN LIGASE E3 ALPHA-RELATED"/>
    <property type="match status" value="1"/>
</dbReference>
<dbReference type="OrthoDB" id="26387at2759"/>
<accession>A0A9P1I609</accession>
<dbReference type="GO" id="GO:0016567">
    <property type="term" value="P:protein ubiquitination"/>
    <property type="evidence" value="ECO:0007669"/>
    <property type="project" value="UniProtKB-UniRule"/>
</dbReference>
<feature type="domain" description="UBR-type" evidence="12">
    <location>
        <begin position="91"/>
        <end position="162"/>
    </location>
</feature>
<comment type="catalytic activity">
    <reaction evidence="1 10">
        <text>S-ubiquitinyl-[E2 ubiquitin-conjugating enzyme]-L-cysteine + [acceptor protein]-L-lysine = [E2 ubiquitin-conjugating enzyme]-L-cysteine + N(6)-ubiquitinyl-[acceptor protein]-L-lysine.</text>
        <dbReference type="EC" id="2.3.2.27"/>
    </reaction>
</comment>
<keyword evidence="4 10" id="KW-0479">Metal-binding</keyword>
<dbReference type="Pfam" id="PF22960">
    <property type="entry name" value="WHD_UBR1"/>
    <property type="match status" value="1"/>
</dbReference>
<proteinExistence type="inferred from homology"/>
<keyword evidence="3 10" id="KW-0808">Transferase</keyword>
<dbReference type="GO" id="GO:0000151">
    <property type="term" value="C:ubiquitin ligase complex"/>
    <property type="evidence" value="ECO:0007669"/>
    <property type="project" value="TreeGrafter"/>
</dbReference>
<evidence type="ECO:0000256" key="6">
    <source>
        <dbReference type="ARBA" id="ARBA00022786"/>
    </source>
</evidence>
<comment type="caution">
    <text evidence="13">The sequence shown here is derived from an EMBL/GenBank/DDBJ whole genome shotgun (WGS) entry which is preliminary data.</text>
</comment>
<dbReference type="GO" id="GO:0061630">
    <property type="term" value="F:ubiquitin protein ligase activity"/>
    <property type="evidence" value="ECO:0007669"/>
    <property type="project" value="UniProtKB-UniRule"/>
</dbReference>
<name>A0A9P1I609_9PELO</name>
<organism evidence="13 14">
    <name type="scientific">Caenorhabditis angaria</name>
    <dbReference type="NCBI Taxonomy" id="860376"/>
    <lineage>
        <taxon>Eukaryota</taxon>
        <taxon>Metazoa</taxon>
        <taxon>Ecdysozoa</taxon>
        <taxon>Nematoda</taxon>
        <taxon>Chromadorea</taxon>
        <taxon>Rhabditida</taxon>
        <taxon>Rhabditina</taxon>
        <taxon>Rhabditomorpha</taxon>
        <taxon>Rhabditoidea</taxon>
        <taxon>Rhabditidae</taxon>
        <taxon>Peloderinae</taxon>
        <taxon>Caenorhabditis</taxon>
    </lineage>
</organism>
<dbReference type="GO" id="GO:0008270">
    <property type="term" value="F:zinc ion binding"/>
    <property type="evidence" value="ECO:0007669"/>
    <property type="project" value="UniProtKB-UniRule"/>
</dbReference>
<dbReference type="SMART" id="SM00396">
    <property type="entry name" value="ZnF_UBR1"/>
    <property type="match status" value="1"/>
</dbReference>
<feature type="region of interest" description="Disordered" evidence="11">
    <location>
        <begin position="1596"/>
        <end position="1619"/>
    </location>
</feature>
<evidence type="ECO:0000256" key="5">
    <source>
        <dbReference type="ARBA" id="ARBA00022771"/>
    </source>
</evidence>
<dbReference type="Pfam" id="PF18995">
    <property type="entry name" value="PRT6_C"/>
    <property type="match status" value="1"/>
</dbReference>
<keyword evidence="6 10" id="KW-0833">Ubl conjugation pathway</keyword>
<dbReference type="InterPro" id="IPR003126">
    <property type="entry name" value="Znf_UBR"/>
</dbReference>
<keyword evidence="14" id="KW-1185">Reference proteome</keyword>
<gene>
    <name evidence="13" type="ORF">CAMP_LOCUS1596</name>
</gene>
<comment type="similarity">
    <text evidence="8 10">Belongs to the E3 ubiquitin-protein ligase UBR1-like family.</text>
</comment>
<keyword evidence="5 10" id="KW-0863">Zinc-finger</keyword>
<comment type="pathway">
    <text evidence="2 10">Protein modification; protein ubiquitination.</text>
</comment>
<feature type="zinc finger region" description="UBR-type" evidence="9">
    <location>
        <begin position="91"/>
        <end position="162"/>
    </location>
</feature>
<dbReference type="Pfam" id="PF02207">
    <property type="entry name" value="zf-UBR"/>
    <property type="match status" value="1"/>
</dbReference>
<dbReference type="InterPro" id="IPR044046">
    <property type="entry name" value="E3_ligase_UBR-like_C"/>
</dbReference>
<evidence type="ECO:0000256" key="9">
    <source>
        <dbReference type="PROSITE-ProRule" id="PRU00508"/>
    </source>
</evidence>
<dbReference type="Gene3D" id="2.10.110.30">
    <property type="match status" value="1"/>
</dbReference>
<evidence type="ECO:0000256" key="11">
    <source>
        <dbReference type="SAM" id="MobiDB-lite"/>
    </source>
</evidence>
<dbReference type="SUPFAM" id="SSF54736">
    <property type="entry name" value="ClpS-like"/>
    <property type="match status" value="1"/>
</dbReference>
<reference evidence="13" key="1">
    <citation type="submission" date="2022-11" db="EMBL/GenBank/DDBJ databases">
        <authorList>
            <person name="Kikuchi T."/>
        </authorList>
    </citation>
    <scope>NUCLEOTIDE SEQUENCE</scope>
    <source>
        <strain evidence="13">PS1010</strain>
    </source>
</reference>
<sequence>MLVDLVSAAQKEDWAELRNVLYKHWLKTCPKLYSINNEQPWDNTGFNEKLINEQLFVPLVSAFCIDSQNSDSTLNGLNKLAGTDPTKKTGQMCGHVFKNGELTYTCMDCAQDGTCVMCLECFEASIHKNHKYRLHPSSGSGYCDCGDIDAWSDGYACSNHTKNDEESHKIPEELLLRTRKIVDIILIYCINLITQQDDAALPKDIESVKAELNRDVTTAPQYLTVLYNDETHTYESVIKVLELYIHCTKDQAMLVATLVDREGRSAVKLGSKNECTKAKDDFQRKKSGSTVIRRSVDRSLPLAVKVMDTELFAHQNHAISLLNWLNIQMDVFPSLREIVGEAMLAQLNETEKEIVIEENVTSMEEGQEQIEVKVEEESEESIENMEVDEESTCPQKSEAKTLLETILLKDTEMWKSARSLLHQMLMKTVFMNYEQKVKFSKTFIQHYDKIYQYFIDDDHDMDISVVGLSVQFLTVPALARQLIAEDDAFSVIIKTLISHTNKYIKEESKRFDFMGRSFPTELKRSLNISRDMAYLLNAVPSSDGWSPELRTNFIKGLKHFLNFLHHLQGMDEVKRQAGEHQIWESEWETAFNILLRMKDVISLIILWTNTNKDVHNEILLLCLEEMDQHPITSTDENGGTHIVVEVETVSATLRNFDVLRGGVSIHQPIVRLIAGLFSSPDFVQFLKGQTENEMEVKIRNRVKLLGKDFYEMSLRVLVLCAQSVAQLWRRNGFSLVNQIHNYFSPLCRSEMFDRDILMIQVGCAITPPVDFLLHLLQRFRLAQWAETSFEGFVKQGRLDNTKMDTEDLSKITVTLAEEFLQLIIMIVGERFAPGVGKCPSMSGLQREVVHVLCTGSQTFSHIQHKMSHDVPSKRISLHEAVNAVADFRKPLATSAGQFYLKNDCLNQFNPFFMHYSKSDQSQAEQHQTKIRSKMDKSIRACIPPKLPEFNTFFERIPDILRNPLIIRILRLIIDRTTKRNRFSSDRLFHKALFIVGMALNEEETNPEEFNFTGIAEDTCGLIEALEGLQGKQESSICHLLLDEIILKYKRLRGLRAGTSKEETTEKIEKPNNETVEEAKLRRAAKAAEMRKKAMSKMTNMQTKFMKQIEEVERKEDQTTSNTNEQTNVGKVDFYGKSDYDEDIVRAIGTDFPVCIGANRWKAEIISERKLTCILCQEDEPVHPTNGKPMVCAAFIQQSQLFTHKNRNGELMTSTSTSISPKDLLTAPATLQYGVDVSTCSHSMHFECYKTMFEANKNRESLRARQQHGSHKMVEPEEGEYLCPLCKRLSNAAIPILPATQITPIRGFSTVSGAINEEFDDWVARVKRQLDMPCSNENIRKKGHSRKRSHSERSLLDLEKQAQKDEETTTPSAGLLALVTPHSETDPAGIVEMVVRNVENDATNEFYNELAAMFLDQDPIANSVSPINTPEATPIGGTTPRSNESTPDKKPLSAQIQHALHTLIRPFPGLVNSNRLCGNGLEQYEESIKELGKNMIKFRKKGNESKTKFIEKHLKGYVIATVTWQSAAHVARAISSYLHYDGKPLFGALNTRHRDCLSAMARLCSSLSHNLQFLQNAISDMLRILCCEPPVASSSSVSSTIPQSPPAGAPSTSTSTPSNSSTNVTANFTFLMQLFNLGGPKKNANLNILQVDILSLAISLMMSIGWTWHNGNQLLNTVGNQKQRQLAPDGSVDEAYVLRLSLLAHYFQIFATYEENDGNDVQMTEENEEVVSELDAQTNQLLTKLFFFCRPYESRPRRMDLLYKRLEEGAQNLLRPIALIYHFLTLIDPPEALKDPSINSSEPLFRYLSLPSKIEEQISGSLVENLFSMWSHAIPRDSFSRQEIVVQPVRPNLLVDLPLKYSQLINQVSTFRCPSIPIEESTSNVPTICLVCGQVLCSQAYCCQRIIDKQTYGACRYHMSQCSGSVGIFLRVRDCNLVLMTTRKRGCFRPAPYVDEFGESDQGFRRGNPLQLNKGLYQKLKQLWLQQGVTEEVVNYNEIDFRNHQYDWGHF</sequence>
<dbReference type="PROSITE" id="PS51157">
    <property type="entry name" value="ZF_UBR"/>
    <property type="match status" value="1"/>
</dbReference>
<comment type="function">
    <text evidence="10">Ubiquitin ligase protein which is a component of the N-end rule pathway. Recognizes and binds to proteins bearing specific N-terminal residues that are destabilizing according to the N-end rule, leading to their ubiquitination and subsequent degradation.</text>
</comment>
<evidence type="ECO:0000259" key="12">
    <source>
        <dbReference type="PROSITE" id="PS51157"/>
    </source>
</evidence>
<dbReference type="GO" id="GO:0071596">
    <property type="term" value="P:ubiquitin-dependent protein catabolic process via the N-end rule pathway"/>
    <property type="evidence" value="ECO:0007669"/>
    <property type="project" value="UniProtKB-UniRule"/>
</dbReference>
<dbReference type="InterPro" id="IPR039164">
    <property type="entry name" value="UBR1-like"/>
</dbReference>
<evidence type="ECO:0000313" key="14">
    <source>
        <dbReference type="Proteomes" id="UP001152747"/>
    </source>
</evidence>